<reference evidence="2 3" key="1">
    <citation type="journal article" date="2014" name="Curr. Biol.">
        <title>The genome of the clonal raider ant Cerapachys biroi.</title>
        <authorList>
            <person name="Oxley P.R."/>
            <person name="Ji L."/>
            <person name="Fetter-Pruneda I."/>
            <person name="McKenzie S.K."/>
            <person name="Li C."/>
            <person name="Hu H."/>
            <person name="Zhang G."/>
            <person name="Kronauer D.J."/>
        </authorList>
    </citation>
    <scope>NUCLEOTIDE SEQUENCE [LARGE SCALE GENOMIC DNA]</scope>
</reference>
<dbReference type="Proteomes" id="UP000053097">
    <property type="component" value="Unassembled WGS sequence"/>
</dbReference>
<accession>A0A026WU71</accession>
<evidence type="ECO:0000313" key="3">
    <source>
        <dbReference type="Proteomes" id="UP000053097"/>
    </source>
</evidence>
<protein>
    <submittedName>
        <fullName evidence="2">Uncharacterized protein</fullName>
    </submittedName>
</protein>
<name>A0A026WU71_OOCBI</name>
<evidence type="ECO:0000256" key="1">
    <source>
        <dbReference type="SAM" id="MobiDB-lite"/>
    </source>
</evidence>
<gene>
    <name evidence="2" type="ORF">X777_15833</name>
</gene>
<organism evidence="2 3">
    <name type="scientific">Ooceraea biroi</name>
    <name type="common">Clonal raider ant</name>
    <name type="synonym">Cerapachys biroi</name>
    <dbReference type="NCBI Taxonomy" id="2015173"/>
    <lineage>
        <taxon>Eukaryota</taxon>
        <taxon>Metazoa</taxon>
        <taxon>Ecdysozoa</taxon>
        <taxon>Arthropoda</taxon>
        <taxon>Hexapoda</taxon>
        <taxon>Insecta</taxon>
        <taxon>Pterygota</taxon>
        <taxon>Neoptera</taxon>
        <taxon>Endopterygota</taxon>
        <taxon>Hymenoptera</taxon>
        <taxon>Apocrita</taxon>
        <taxon>Aculeata</taxon>
        <taxon>Formicoidea</taxon>
        <taxon>Formicidae</taxon>
        <taxon>Dorylinae</taxon>
        <taxon>Ooceraea</taxon>
    </lineage>
</organism>
<sequence>MCTTLKCLQVDAGVRARAKHVLHVTRALSFVGGRNTLRERQKDERSRALNDVSFVMKISRCRVKRCDTGDKPSRSHAERKTRHHKRAFRNKTVEFY</sequence>
<proteinExistence type="predicted"/>
<keyword evidence="3" id="KW-1185">Reference proteome</keyword>
<evidence type="ECO:0000313" key="2">
    <source>
        <dbReference type="EMBL" id="EZA59191.1"/>
    </source>
</evidence>
<feature type="region of interest" description="Disordered" evidence="1">
    <location>
        <begin position="66"/>
        <end position="96"/>
    </location>
</feature>
<feature type="compositionally biased region" description="Basic and acidic residues" evidence="1">
    <location>
        <begin position="66"/>
        <end position="78"/>
    </location>
</feature>
<feature type="compositionally biased region" description="Basic residues" evidence="1">
    <location>
        <begin position="79"/>
        <end position="89"/>
    </location>
</feature>
<dbReference type="EMBL" id="KK107109">
    <property type="protein sequence ID" value="EZA59191.1"/>
    <property type="molecule type" value="Genomic_DNA"/>
</dbReference>
<dbReference type="AlphaFoldDB" id="A0A026WU71"/>